<evidence type="ECO:0000256" key="1">
    <source>
        <dbReference type="ARBA" id="ARBA00004123"/>
    </source>
</evidence>
<dbReference type="PANTHER" id="PTHR22793">
    <property type="entry name" value="MYOCARDIN-RELATED TRANSCRIPTION FACTOR-RELATED"/>
    <property type="match status" value="1"/>
</dbReference>
<dbReference type="InterPro" id="IPR004018">
    <property type="entry name" value="RPEL_repeat"/>
</dbReference>
<evidence type="ECO:0000256" key="5">
    <source>
        <dbReference type="SAM" id="MobiDB-lite"/>
    </source>
</evidence>
<protein>
    <recommendedName>
        <fullName evidence="8">RPEL repeat protein</fullName>
    </recommendedName>
</protein>
<dbReference type="InterPro" id="IPR043451">
    <property type="entry name" value="Myocardin-like"/>
</dbReference>
<dbReference type="EMBL" id="SPRW01000052">
    <property type="protein sequence ID" value="TIC62085.1"/>
    <property type="molecule type" value="Genomic_DNA"/>
</dbReference>
<evidence type="ECO:0000313" key="6">
    <source>
        <dbReference type="EMBL" id="TIC62085.1"/>
    </source>
</evidence>
<evidence type="ECO:0000256" key="4">
    <source>
        <dbReference type="PROSITE-ProRule" id="PRU00401"/>
    </source>
</evidence>
<dbReference type="GO" id="GO:0045944">
    <property type="term" value="P:positive regulation of transcription by RNA polymerase II"/>
    <property type="evidence" value="ECO:0007669"/>
    <property type="project" value="TreeGrafter"/>
</dbReference>
<dbReference type="GO" id="GO:0005634">
    <property type="term" value="C:nucleus"/>
    <property type="evidence" value="ECO:0007669"/>
    <property type="project" value="UniProtKB-SubCell"/>
</dbReference>
<comment type="caution">
    <text evidence="6">The sequence shown here is derived from an EMBL/GenBank/DDBJ whole genome shotgun (WGS) entry which is preliminary data.</text>
</comment>
<dbReference type="AlphaFoldDB" id="A0AB38MQG0"/>
<dbReference type="SMART" id="SM00707">
    <property type="entry name" value="RPEL"/>
    <property type="match status" value="2"/>
</dbReference>
<reference evidence="6 7" key="1">
    <citation type="submission" date="2019-03" db="EMBL/GenBank/DDBJ databases">
        <title>Sequencing 25 genomes of Wallemia mellicola.</title>
        <authorList>
            <person name="Gostincar C."/>
        </authorList>
    </citation>
    <scope>NUCLEOTIDE SEQUENCE [LARGE SCALE GENOMIC DNA]</scope>
    <source>
        <strain evidence="6 7">EXF-1274</strain>
    </source>
</reference>
<gene>
    <name evidence="6" type="ORF">E3Q02_03657</name>
</gene>
<evidence type="ECO:0008006" key="8">
    <source>
        <dbReference type="Google" id="ProtNLM"/>
    </source>
</evidence>
<feature type="compositionally biased region" description="Basic and acidic residues" evidence="5">
    <location>
        <begin position="53"/>
        <end position="67"/>
    </location>
</feature>
<dbReference type="PANTHER" id="PTHR22793:SF12">
    <property type="entry name" value="MYOCARDIN-RELATED TRANSCRIPTION FACTOR, ISOFORM H"/>
    <property type="match status" value="1"/>
</dbReference>
<dbReference type="Gene3D" id="6.10.150.10">
    <property type="match status" value="1"/>
</dbReference>
<dbReference type="GO" id="GO:0003713">
    <property type="term" value="F:transcription coactivator activity"/>
    <property type="evidence" value="ECO:0007669"/>
    <property type="project" value="TreeGrafter"/>
</dbReference>
<keyword evidence="3" id="KW-0539">Nucleus</keyword>
<keyword evidence="2" id="KW-0677">Repeat</keyword>
<evidence type="ECO:0000313" key="7">
    <source>
        <dbReference type="Proteomes" id="UP000309601"/>
    </source>
</evidence>
<sequence>MKDKEINKLEGFINVRPSKEELVKRNILKDSQIAPSLLSKQMELERHQLEDNLDHAVSHRPTAEELQARGILK</sequence>
<accession>A0AB38MQG0</accession>
<organism evidence="6 7">
    <name type="scientific">Wallemia mellicola</name>
    <dbReference type="NCBI Taxonomy" id="1708541"/>
    <lineage>
        <taxon>Eukaryota</taxon>
        <taxon>Fungi</taxon>
        <taxon>Dikarya</taxon>
        <taxon>Basidiomycota</taxon>
        <taxon>Wallemiomycotina</taxon>
        <taxon>Wallemiomycetes</taxon>
        <taxon>Wallemiales</taxon>
        <taxon>Wallemiaceae</taxon>
        <taxon>Wallemia</taxon>
    </lineage>
</organism>
<feature type="repeat" description="RPEL" evidence="4">
    <location>
        <begin position="7"/>
        <end position="32"/>
    </location>
</feature>
<proteinExistence type="predicted"/>
<feature type="repeat" description="RPEL" evidence="4">
    <location>
        <begin position="51"/>
        <end position="73"/>
    </location>
</feature>
<name>A0AB38MQG0_9BASI</name>
<comment type="subcellular location">
    <subcellularLocation>
        <location evidence="1">Nucleus</location>
    </subcellularLocation>
</comment>
<evidence type="ECO:0000256" key="2">
    <source>
        <dbReference type="ARBA" id="ARBA00022737"/>
    </source>
</evidence>
<evidence type="ECO:0000256" key="3">
    <source>
        <dbReference type="ARBA" id="ARBA00023242"/>
    </source>
</evidence>
<feature type="region of interest" description="Disordered" evidence="5">
    <location>
        <begin position="53"/>
        <end position="73"/>
    </location>
</feature>
<dbReference type="Proteomes" id="UP000309601">
    <property type="component" value="Unassembled WGS sequence"/>
</dbReference>
<dbReference type="PROSITE" id="PS51073">
    <property type="entry name" value="RPEL"/>
    <property type="match status" value="2"/>
</dbReference>
<dbReference type="Pfam" id="PF02755">
    <property type="entry name" value="RPEL"/>
    <property type="match status" value="2"/>
</dbReference>